<comment type="caution">
    <text evidence="1">The sequence shown here is derived from an EMBL/GenBank/DDBJ whole genome shotgun (WGS) entry which is preliminary data.</text>
</comment>
<keyword evidence="2" id="KW-1185">Reference proteome</keyword>
<dbReference type="GeneID" id="87903007"/>
<gene>
    <name evidence="1" type="ORF">QC762_0045250</name>
</gene>
<reference evidence="1 2" key="1">
    <citation type="journal article" date="2023" name="bioRxiv">
        <title>High-quality genome assemblies of four members of thePodospora anserinaspecies complex.</title>
        <authorList>
            <person name="Ament-Velasquez S.L."/>
            <person name="Vogan A.A."/>
            <person name="Wallerman O."/>
            <person name="Hartmann F."/>
            <person name="Gautier V."/>
            <person name="Silar P."/>
            <person name="Giraud T."/>
            <person name="Johannesson H."/>
        </authorList>
    </citation>
    <scope>NUCLEOTIDE SEQUENCE [LARGE SCALE GENOMIC DNA]</scope>
    <source>
        <strain evidence="1 2">CBS 415.72m</strain>
    </source>
</reference>
<protein>
    <submittedName>
        <fullName evidence="1">Uncharacterized protein</fullName>
    </submittedName>
</protein>
<dbReference type="EMBL" id="JAFFHA010000004">
    <property type="protein sequence ID" value="KAK4657377.1"/>
    <property type="molecule type" value="Genomic_DNA"/>
</dbReference>
<dbReference type="RefSeq" id="XP_062746350.1">
    <property type="nucleotide sequence ID" value="XM_062883415.1"/>
</dbReference>
<evidence type="ECO:0000313" key="2">
    <source>
        <dbReference type="Proteomes" id="UP001323405"/>
    </source>
</evidence>
<proteinExistence type="predicted"/>
<sequence length="262" mass="29055">MSTNPLQASLPFTISQTSPSHQRSCTLLLKKSTVEPTPLAAGPRLVCLSLLRRPVASLSAPRCTTDPRLHAQLAGPLKQRQHIKHLEQSQPLLDNNKVSHRLCQSPSLCPRSASCQRRIQEGQVCASHCDQSSGSAPKTARTRHWIRAWRTYFVQASFEEATAYPAAVFHLLPIASHPTALSGRHQQEEVDFQVLFIDANCPAAERIPVRLAPINNSRPSHCAATHFFSFDRPPATQPHRFCAPVLLLCSHSRILMILDCDC</sequence>
<dbReference type="Proteomes" id="UP001323405">
    <property type="component" value="Unassembled WGS sequence"/>
</dbReference>
<evidence type="ECO:0000313" key="1">
    <source>
        <dbReference type="EMBL" id="KAK4657377.1"/>
    </source>
</evidence>
<organism evidence="1 2">
    <name type="scientific">Podospora pseudocomata</name>
    <dbReference type="NCBI Taxonomy" id="2093779"/>
    <lineage>
        <taxon>Eukaryota</taxon>
        <taxon>Fungi</taxon>
        <taxon>Dikarya</taxon>
        <taxon>Ascomycota</taxon>
        <taxon>Pezizomycotina</taxon>
        <taxon>Sordariomycetes</taxon>
        <taxon>Sordariomycetidae</taxon>
        <taxon>Sordariales</taxon>
        <taxon>Podosporaceae</taxon>
        <taxon>Podospora</taxon>
    </lineage>
</organism>
<accession>A0ABR0GNP1</accession>
<name>A0ABR0GNP1_9PEZI</name>